<dbReference type="PROSITE" id="PS51257">
    <property type="entry name" value="PROKAR_LIPOPROTEIN"/>
    <property type="match status" value="1"/>
</dbReference>
<feature type="compositionally biased region" description="Low complexity" evidence="1">
    <location>
        <begin position="218"/>
        <end position="229"/>
    </location>
</feature>
<dbReference type="GO" id="GO:0080183">
    <property type="term" value="P:response to photooxidative stress"/>
    <property type="evidence" value="ECO:0007669"/>
    <property type="project" value="InterPro"/>
</dbReference>
<evidence type="ECO:0000313" key="3">
    <source>
        <dbReference type="Proteomes" id="UP001327560"/>
    </source>
</evidence>
<feature type="region of interest" description="Disordered" evidence="1">
    <location>
        <begin position="218"/>
        <end position="249"/>
    </location>
</feature>
<proteinExistence type="predicted"/>
<sequence>MQWRILPRPKCLSCSLPCSSTTSCKKPGGFPRYNEQINSESSQRSKSFGDGRSSSSPAAEVIEIESLKPSLHQRTNGGSSFKHRRGGDKSSSQCGCLFLPGSSTSQKKKQVVQRSNTTLIPATPKRHEDEEEEEEEEKIDMESMSAAVSRVASLERFEYESWSSSAILDGDDDDDGVQSFFDLPLELIRSSRNGTNSPVKAAFVFESERKGSLKKTLSKLTSQKSLESSTNRHVRFSTSPTSPSACVSPTMQKAREEFHAFLEARSA</sequence>
<dbReference type="Proteomes" id="UP001327560">
    <property type="component" value="Chromosome 7"/>
</dbReference>
<keyword evidence="3" id="KW-1185">Reference proteome</keyword>
<organism evidence="2 3">
    <name type="scientific">Canna indica</name>
    <name type="common">Indian-shot</name>
    <dbReference type="NCBI Taxonomy" id="4628"/>
    <lineage>
        <taxon>Eukaryota</taxon>
        <taxon>Viridiplantae</taxon>
        <taxon>Streptophyta</taxon>
        <taxon>Embryophyta</taxon>
        <taxon>Tracheophyta</taxon>
        <taxon>Spermatophyta</taxon>
        <taxon>Magnoliopsida</taxon>
        <taxon>Liliopsida</taxon>
        <taxon>Zingiberales</taxon>
        <taxon>Cannaceae</taxon>
        <taxon>Canna</taxon>
    </lineage>
</organism>
<dbReference type="PANTHER" id="PTHR33672:SF24">
    <property type="entry name" value="OS01G0798600 PROTEIN"/>
    <property type="match status" value="1"/>
</dbReference>
<feature type="region of interest" description="Disordered" evidence="1">
    <location>
        <begin position="17"/>
        <end position="145"/>
    </location>
</feature>
<evidence type="ECO:0000313" key="2">
    <source>
        <dbReference type="EMBL" id="WOL13016.1"/>
    </source>
</evidence>
<dbReference type="AlphaFoldDB" id="A0AAQ3KVL0"/>
<dbReference type="PANTHER" id="PTHR33672">
    <property type="entry name" value="YCF3-INTERACTING PROTEIN 1, CHLOROPLASTIC"/>
    <property type="match status" value="1"/>
</dbReference>
<dbReference type="EMBL" id="CP136896">
    <property type="protein sequence ID" value="WOL13016.1"/>
    <property type="molecule type" value="Genomic_DNA"/>
</dbReference>
<gene>
    <name evidence="2" type="ORF">Cni_G21785</name>
</gene>
<accession>A0AAQ3KVL0</accession>
<feature type="compositionally biased region" description="Acidic residues" evidence="1">
    <location>
        <begin position="129"/>
        <end position="139"/>
    </location>
</feature>
<name>A0AAQ3KVL0_9LILI</name>
<dbReference type="InterPro" id="IPR040340">
    <property type="entry name" value="CEST/Y3IP1"/>
</dbReference>
<evidence type="ECO:0000256" key="1">
    <source>
        <dbReference type="SAM" id="MobiDB-lite"/>
    </source>
</evidence>
<protein>
    <submittedName>
        <fullName evidence="2">Uncharacterized protein</fullName>
    </submittedName>
</protein>
<dbReference type="GO" id="GO:0048564">
    <property type="term" value="P:photosystem I assembly"/>
    <property type="evidence" value="ECO:0007669"/>
    <property type="project" value="InterPro"/>
</dbReference>
<dbReference type="GO" id="GO:0009535">
    <property type="term" value="C:chloroplast thylakoid membrane"/>
    <property type="evidence" value="ECO:0007669"/>
    <property type="project" value="InterPro"/>
</dbReference>
<feature type="compositionally biased region" description="Polar residues" evidence="1">
    <location>
        <begin position="236"/>
        <end position="249"/>
    </location>
</feature>
<reference evidence="2 3" key="1">
    <citation type="submission" date="2023-10" db="EMBL/GenBank/DDBJ databases">
        <title>Chromosome-scale genome assembly provides insights into flower coloration mechanisms of Canna indica.</title>
        <authorList>
            <person name="Li C."/>
        </authorList>
    </citation>
    <scope>NUCLEOTIDE SEQUENCE [LARGE SCALE GENOMIC DNA]</scope>
    <source>
        <tissue evidence="2">Flower</tissue>
    </source>
</reference>
<feature type="compositionally biased region" description="Low complexity" evidence="1">
    <location>
        <begin position="44"/>
        <end position="56"/>
    </location>
</feature>